<evidence type="ECO:0000313" key="3">
    <source>
        <dbReference type="EMBL" id="KAJ0214129.1"/>
    </source>
</evidence>
<dbReference type="PROSITE" id="PS50878">
    <property type="entry name" value="RT_POL"/>
    <property type="match status" value="1"/>
</dbReference>
<keyword evidence="1" id="KW-0472">Membrane</keyword>
<accession>A0A9R1XLF5</accession>
<feature type="domain" description="Reverse transcriptase" evidence="2">
    <location>
        <begin position="1"/>
        <end position="118"/>
    </location>
</feature>
<name>A0A9R1XLF5_LACSA</name>
<sequence>MSLLIYGNPTKEFKLQRGIIQGDPLSSFLFIIYVMEIGIHKGVTMKSRPTISVFQYADDAIFLGRILKCFYLAYGLNVNLSKRKVYGIGVSNTQIGDKENWLNCSVGEFPFIYLGTPVGCSMSQKSNWVSLIDKFNNKLSNWKARNLSFGGRHVLCKAVLSTMGSYFSHFLHPQVVLLTVLIVSGVAFFGVIFQKVLNLRDNGGLGIGSLKAFDYVLLAKWLWRIWHDVIMSLDGTDGGITSTRFIARIGGTWGVISHLHLYLSCNHVDLNDVFVFQDNNWKWIEDKEGCFIVVSCRKIINDYLLVCLQNNTPWNKIFLGKVNIFV</sequence>
<reference evidence="3 4" key="1">
    <citation type="journal article" date="2017" name="Nat. Commun.">
        <title>Genome assembly with in vitro proximity ligation data and whole-genome triplication in lettuce.</title>
        <authorList>
            <person name="Reyes-Chin-Wo S."/>
            <person name="Wang Z."/>
            <person name="Yang X."/>
            <person name="Kozik A."/>
            <person name="Arikit S."/>
            <person name="Song C."/>
            <person name="Xia L."/>
            <person name="Froenicke L."/>
            <person name="Lavelle D.O."/>
            <person name="Truco M.J."/>
            <person name="Xia R."/>
            <person name="Zhu S."/>
            <person name="Xu C."/>
            <person name="Xu H."/>
            <person name="Xu X."/>
            <person name="Cox K."/>
            <person name="Korf I."/>
            <person name="Meyers B.C."/>
            <person name="Michelmore R.W."/>
        </authorList>
    </citation>
    <scope>NUCLEOTIDE SEQUENCE [LARGE SCALE GENOMIC DNA]</scope>
    <source>
        <strain evidence="4">cv. Salinas</strain>
        <tissue evidence="3">Seedlings</tissue>
    </source>
</reference>
<keyword evidence="4" id="KW-1185">Reference proteome</keyword>
<evidence type="ECO:0000256" key="1">
    <source>
        <dbReference type="SAM" id="Phobius"/>
    </source>
</evidence>
<keyword evidence="1" id="KW-1133">Transmembrane helix</keyword>
<dbReference type="PANTHER" id="PTHR33116">
    <property type="entry name" value="REVERSE TRANSCRIPTASE ZINC-BINDING DOMAIN-CONTAINING PROTEIN-RELATED-RELATED"/>
    <property type="match status" value="1"/>
</dbReference>
<organism evidence="3 4">
    <name type="scientific">Lactuca sativa</name>
    <name type="common">Garden lettuce</name>
    <dbReference type="NCBI Taxonomy" id="4236"/>
    <lineage>
        <taxon>Eukaryota</taxon>
        <taxon>Viridiplantae</taxon>
        <taxon>Streptophyta</taxon>
        <taxon>Embryophyta</taxon>
        <taxon>Tracheophyta</taxon>
        <taxon>Spermatophyta</taxon>
        <taxon>Magnoliopsida</taxon>
        <taxon>eudicotyledons</taxon>
        <taxon>Gunneridae</taxon>
        <taxon>Pentapetalae</taxon>
        <taxon>asterids</taxon>
        <taxon>campanulids</taxon>
        <taxon>Asterales</taxon>
        <taxon>Asteraceae</taxon>
        <taxon>Cichorioideae</taxon>
        <taxon>Cichorieae</taxon>
        <taxon>Lactucinae</taxon>
        <taxon>Lactuca</taxon>
    </lineage>
</organism>
<dbReference type="InterPro" id="IPR000477">
    <property type="entry name" value="RT_dom"/>
</dbReference>
<dbReference type="EMBL" id="NBSK02000004">
    <property type="protein sequence ID" value="KAJ0214129.1"/>
    <property type="molecule type" value="Genomic_DNA"/>
</dbReference>
<dbReference type="Proteomes" id="UP000235145">
    <property type="component" value="Unassembled WGS sequence"/>
</dbReference>
<evidence type="ECO:0000313" key="4">
    <source>
        <dbReference type="Proteomes" id="UP000235145"/>
    </source>
</evidence>
<keyword evidence="1" id="KW-0812">Transmembrane</keyword>
<proteinExistence type="predicted"/>
<gene>
    <name evidence="3" type="ORF">LSAT_V11C400180180</name>
</gene>
<evidence type="ECO:0000259" key="2">
    <source>
        <dbReference type="PROSITE" id="PS50878"/>
    </source>
</evidence>
<dbReference type="PANTHER" id="PTHR33116:SF77">
    <property type="entry name" value="RNA-DIRECTED DNA POLYMERASE"/>
    <property type="match status" value="1"/>
</dbReference>
<protein>
    <recommendedName>
        <fullName evidence="2">Reverse transcriptase domain-containing protein</fullName>
    </recommendedName>
</protein>
<feature type="transmembrane region" description="Helical" evidence="1">
    <location>
        <begin position="175"/>
        <end position="193"/>
    </location>
</feature>
<dbReference type="AlphaFoldDB" id="A0A9R1XLF5"/>
<comment type="caution">
    <text evidence="3">The sequence shown here is derived from an EMBL/GenBank/DDBJ whole genome shotgun (WGS) entry which is preliminary data.</text>
</comment>